<dbReference type="AlphaFoldDB" id="A0A1E5P9C9"/>
<dbReference type="NCBIfam" id="NF041808">
    <property type="entry name" value="daptide_123"/>
    <property type="match status" value="1"/>
</dbReference>
<organism evidence="1 2">
    <name type="scientific">Streptomyces agglomeratus</name>
    <dbReference type="NCBI Taxonomy" id="285458"/>
    <lineage>
        <taxon>Bacteria</taxon>
        <taxon>Bacillati</taxon>
        <taxon>Actinomycetota</taxon>
        <taxon>Actinomycetes</taxon>
        <taxon>Kitasatosporales</taxon>
        <taxon>Streptomycetaceae</taxon>
        <taxon>Streptomyces</taxon>
    </lineage>
</organism>
<gene>
    <name evidence="1" type="ORF">AS594_18300</name>
</gene>
<evidence type="ECO:0000313" key="1">
    <source>
        <dbReference type="EMBL" id="OEJ26161.1"/>
    </source>
</evidence>
<dbReference type="RefSeq" id="WP_069928056.1">
    <property type="nucleotide sequence ID" value="NZ_MEHI01000001.1"/>
</dbReference>
<dbReference type="OrthoDB" id="4337828at2"/>
<evidence type="ECO:0000313" key="2">
    <source>
        <dbReference type="Proteomes" id="UP000095759"/>
    </source>
</evidence>
<dbReference type="EMBL" id="MEHJ01000001">
    <property type="protein sequence ID" value="OEJ26161.1"/>
    <property type="molecule type" value="Genomic_DNA"/>
</dbReference>
<dbReference type="Proteomes" id="UP000095759">
    <property type="component" value="Unassembled WGS sequence"/>
</dbReference>
<proteinExistence type="predicted"/>
<keyword evidence="2" id="KW-1185">Reference proteome</keyword>
<sequence>MENIYKSGQELGAQGAFPAELELGMQELEAMEAPGWWTAAGVSAGVVGTSAAGYLSYVASAAIIT</sequence>
<protein>
    <submittedName>
        <fullName evidence="1">Uncharacterized protein</fullName>
    </submittedName>
</protein>
<comment type="caution">
    <text evidence="1">The sequence shown here is derived from an EMBL/GenBank/DDBJ whole genome shotgun (WGS) entry which is preliminary data.</text>
</comment>
<accession>A0A1E5P9C9</accession>
<name>A0A1E5P9C9_9ACTN</name>
<reference evidence="1 2" key="1">
    <citation type="submission" date="2016-08" db="EMBL/GenBank/DDBJ databases">
        <title>Complete genome sequence of Streptomyces agglomeratus strain 6-3-2, a novel anti-MRSA actinomycete isolated from Wuli of Tebit, China.</title>
        <authorList>
            <person name="Chen X."/>
        </authorList>
    </citation>
    <scope>NUCLEOTIDE SEQUENCE [LARGE SCALE GENOMIC DNA]</scope>
    <source>
        <strain evidence="1 2">6-3-2</strain>
    </source>
</reference>